<dbReference type="RefSeq" id="WP_049064031.1">
    <property type="nucleotide sequence ID" value="NZ_CP024932.1"/>
</dbReference>
<dbReference type="AlphaFoldDB" id="A0ABC8CK89"/>
<proteinExistence type="predicted"/>
<gene>
    <name evidence="2" type="ORF">A9D01_05270</name>
</gene>
<evidence type="ECO:0000313" key="3">
    <source>
        <dbReference type="Proteomes" id="UP000231994"/>
    </source>
</evidence>
<evidence type="ECO:0000256" key="1">
    <source>
        <dbReference type="SAM" id="MobiDB-lite"/>
    </source>
</evidence>
<dbReference type="Proteomes" id="UP000231994">
    <property type="component" value="Chromosome"/>
</dbReference>
<reference evidence="2 3" key="1">
    <citation type="submission" date="2017-11" db="EMBL/GenBank/DDBJ databases">
        <title>Whole genome sequencing of cultured pathogen.</title>
        <authorList>
            <person name="Hoffmann M."/>
            <person name="Sanchez M."/>
            <person name="Timme R."/>
            <person name="Nudel K."/>
            <person name="Bry L."/>
        </authorList>
    </citation>
    <scope>NUCLEOTIDE SEQUENCE [LARGE SCALE GENOMIC DNA]</scope>
    <source>
        <strain evidence="2 3">216</strain>
    </source>
</reference>
<feature type="compositionally biased region" description="Polar residues" evidence="1">
    <location>
        <begin position="1"/>
        <end position="21"/>
    </location>
</feature>
<organism evidence="2 3">
    <name type="scientific">Corynebacterium striatum</name>
    <dbReference type="NCBI Taxonomy" id="43770"/>
    <lineage>
        <taxon>Bacteria</taxon>
        <taxon>Bacillati</taxon>
        <taxon>Actinomycetota</taxon>
        <taxon>Actinomycetes</taxon>
        <taxon>Mycobacteriales</taxon>
        <taxon>Corynebacteriaceae</taxon>
        <taxon>Corynebacterium</taxon>
    </lineage>
</organism>
<sequence>MVVDYLSSQPNRAGYQVSTKKGSGPYSPGSAVDHYQRPMRAAGWRLLGDIPNKQAARGIQGEYEGIAFVDGQAYCPAIKAMPQLLDPRAALDAGDINAEQFERLVAQRENLRMRTKQVNEDGSIRFACPALEGKVSCPARKNDSQAKRAAARRTLGGRAPLPLSVKQVPVERQLGKACSGKSVTVPLYLDKGGVDNINKHLHPGPAAYTQEWHDTYKRGRAAIEARNASAKHDVSLGLGDRAKRGMRGFDGFAMLLTVLVAASNALRVIGYLKRGRDAELAPTPPRGGRPRKKRFDDHVIGLAWGNAPPAEEAA</sequence>
<dbReference type="EMBL" id="CP024932">
    <property type="protein sequence ID" value="ATZ08263.1"/>
    <property type="molecule type" value="Genomic_DNA"/>
</dbReference>
<evidence type="ECO:0000313" key="2">
    <source>
        <dbReference type="EMBL" id="ATZ08263.1"/>
    </source>
</evidence>
<evidence type="ECO:0008006" key="4">
    <source>
        <dbReference type="Google" id="ProtNLM"/>
    </source>
</evidence>
<accession>A0ABC8CK89</accession>
<protein>
    <recommendedName>
        <fullName evidence="4">Transposase</fullName>
    </recommendedName>
</protein>
<feature type="region of interest" description="Disordered" evidence="1">
    <location>
        <begin position="1"/>
        <end position="33"/>
    </location>
</feature>
<name>A0ABC8CK89_CORST</name>